<organism evidence="1 2">
    <name type="scientific">Saccharospirillum salsuginis</name>
    <dbReference type="NCBI Taxonomy" id="418750"/>
    <lineage>
        <taxon>Bacteria</taxon>
        <taxon>Pseudomonadati</taxon>
        <taxon>Pseudomonadota</taxon>
        <taxon>Gammaproteobacteria</taxon>
        <taxon>Oceanospirillales</taxon>
        <taxon>Saccharospirillaceae</taxon>
        <taxon>Saccharospirillum</taxon>
    </lineage>
</organism>
<dbReference type="Proteomes" id="UP000626148">
    <property type="component" value="Unassembled WGS sequence"/>
</dbReference>
<evidence type="ECO:0008006" key="3">
    <source>
        <dbReference type="Google" id="ProtNLM"/>
    </source>
</evidence>
<dbReference type="Pfam" id="PF09523">
    <property type="entry name" value="DUF2390"/>
    <property type="match status" value="1"/>
</dbReference>
<gene>
    <name evidence="1" type="ORF">GCM10007392_12770</name>
</gene>
<dbReference type="AlphaFoldDB" id="A0A918K5D4"/>
<dbReference type="EMBL" id="BMXR01000003">
    <property type="protein sequence ID" value="GGX47377.1"/>
    <property type="molecule type" value="Genomic_DNA"/>
</dbReference>
<evidence type="ECO:0000313" key="2">
    <source>
        <dbReference type="Proteomes" id="UP000626148"/>
    </source>
</evidence>
<evidence type="ECO:0000313" key="1">
    <source>
        <dbReference type="EMBL" id="GGX47377.1"/>
    </source>
</evidence>
<keyword evidence="2" id="KW-1185">Reference proteome</keyword>
<reference evidence="1" key="2">
    <citation type="submission" date="2020-09" db="EMBL/GenBank/DDBJ databases">
        <authorList>
            <person name="Sun Q."/>
            <person name="Kim S."/>
        </authorList>
    </citation>
    <scope>NUCLEOTIDE SEQUENCE</scope>
    <source>
        <strain evidence="1">KCTC 22169</strain>
    </source>
</reference>
<reference evidence="1" key="1">
    <citation type="journal article" date="2014" name="Int. J. Syst. Evol. Microbiol.">
        <title>Complete genome sequence of Corynebacterium casei LMG S-19264T (=DSM 44701T), isolated from a smear-ripened cheese.</title>
        <authorList>
            <consortium name="US DOE Joint Genome Institute (JGI-PGF)"/>
            <person name="Walter F."/>
            <person name="Albersmeier A."/>
            <person name="Kalinowski J."/>
            <person name="Ruckert C."/>
        </authorList>
    </citation>
    <scope>NUCLEOTIDE SEQUENCE</scope>
    <source>
        <strain evidence="1">KCTC 22169</strain>
    </source>
</reference>
<dbReference type="RefSeq" id="WP_189607686.1">
    <property type="nucleotide sequence ID" value="NZ_BMXR01000003.1"/>
</dbReference>
<sequence>MDSLNHHPLWRFALDVYPRAQSSLLHWQDSYGIHVNDLLLLAFARDRDQGLDLGRWYRIETGRPRALLRRVRRLRYRLNRDDPRRDAALRWELQLEQIDLALLAECLDENGTDMPRSAARLARHWRLDEQQTVVDWVRSIG</sequence>
<accession>A0A918K5D4</accession>
<dbReference type="InterPro" id="IPR012659">
    <property type="entry name" value="CHP02444"/>
</dbReference>
<name>A0A918K5D4_9GAMM</name>
<protein>
    <recommendedName>
        <fullName evidence="3">TIGR02444 family protein</fullName>
    </recommendedName>
</protein>
<comment type="caution">
    <text evidence="1">The sequence shown here is derived from an EMBL/GenBank/DDBJ whole genome shotgun (WGS) entry which is preliminary data.</text>
</comment>
<proteinExistence type="predicted"/>